<protein>
    <submittedName>
        <fullName evidence="2">Amidohydrolase</fullName>
    </submittedName>
</protein>
<reference evidence="2 3" key="1">
    <citation type="submission" date="2024-03" db="EMBL/GenBank/DDBJ databases">
        <title>Two novel species of the genus Flavobacterium exhibiting potentially degradation of complex polysaccharides.</title>
        <authorList>
            <person name="Lian X."/>
        </authorList>
    </citation>
    <scope>NUCLEOTIDE SEQUENCE [LARGE SCALE GENOMIC DNA]</scope>
    <source>
        <strain evidence="2 3">N6</strain>
    </source>
</reference>
<dbReference type="CDD" id="cd07575">
    <property type="entry name" value="Xc-1258_like"/>
    <property type="match status" value="1"/>
</dbReference>
<feature type="domain" description="CN hydrolase" evidence="1">
    <location>
        <begin position="1"/>
        <end position="232"/>
    </location>
</feature>
<dbReference type="InterPro" id="IPR036526">
    <property type="entry name" value="C-N_Hydrolase_sf"/>
</dbReference>
<keyword evidence="3" id="KW-1185">Reference proteome</keyword>
<dbReference type="NCBIfam" id="NF007757">
    <property type="entry name" value="PRK10438.1"/>
    <property type="match status" value="1"/>
</dbReference>
<dbReference type="InterPro" id="IPR052737">
    <property type="entry name" value="Omega-amidase_YafV"/>
</dbReference>
<dbReference type="PANTHER" id="PTHR47799:SF1">
    <property type="entry name" value="OMEGA-AMIDASE YAFV"/>
    <property type="match status" value="1"/>
</dbReference>
<dbReference type="InterPro" id="IPR003010">
    <property type="entry name" value="C-N_Hydrolase"/>
</dbReference>
<organism evidence="2 3">
    <name type="scientific">Flavobacterium polysaccharolyticum</name>
    <dbReference type="NCBI Taxonomy" id="3133148"/>
    <lineage>
        <taxon>Bacteria</taxon>
        <taxon>Pseudomonadati</taxon>
        <taxon>Bacteroidota</taxon>
        <taxon>Flavobacteriia</taxon>
        <taxon>Flavobacteriales</taxon>
        <taxon>Flavobacteriaceae</taxon>
        <taxon>Flavobacterium</taxon>
    </lineage>
</organism>
<evidence type="ECO:0000313" key="2">
    <source>
        <dbReference type="EMBL" id="MEM0576194.1"/>
    </source>
</evidence>
<dbReference type="PANTHER" id="PTHR47799">
    <property type="entry name" value="OMEGA-AMIDASE YAFV"/>
    <property type="match status" value="1"/>
</dbReference>
<dbReference type="EMBL" id="JBCGDP010000005">
    <property type="protein sequence ID" value="MEM0576194.1"/>
    <property type="molecule type" value="Genomic_DNA"/>
</dbReference>
<dbReference type="SUPFAM" id="SSF56317">
    <property type="entry name" value="Carbon-nitrogen hydrolase"/>
    <property type="match status" value="1"/>
</dbReference>
<dbReference type="Gene3D" id="3.60.110.10">
    <property type="entry name" value="Carbon-nitrogen hydrolase"/>
    <property type="match status" value="1"/>
</dbReference>
<evidence type="ECO:0000313" key="3">
    <source>
        <dbReference type="Proteomes" id="UP001468798"/>
    </source>
</evidence>
<sequence>MKIAILQTALVWENPAANRIHFEEKINAIDEPVDLIVLPEMFTSGFTMHPNLVADPMQGETMVWLQQLAKEKNAAIAGSLVITDKGNFYNRLVFVFPSGEVQFYDKRHLFTLAGEDKKYTAGKEKVIIDYLGWKICPLICYDLRFPVFARNIEEYDVLLYVANWPNTRINAWDALLKARSIENMCYTIGVNRIGVDVNYHIYNGHSQVQDYLGRDIIAPQESDGVFIATLEKSPLLETRQKLGFLNDKDDFEIK</sequence>
<gene>
    <name evidence="2" type="ORF">WFZ86_06770</name>
</gene>
<evidence type="ECO:0000259" key="1">
    <source>
        <dbReference type="PROSITE" id="PS50263"/>
    </source>
</evidence>
<accession>A0ABU9NLK2</accession>
<proteinExistence type="predicted"/>
<name>A0ABU9NLK2_9FLAO</name>
<dbReference type="Pfam" id="PF00795">
    <property type="entry name" value="CN_hydrolase"/>
    <property type="match status" value="1"/>
</dbReference>
<dbReference type="PROSITE" id="PS50263">
    <property type="entry name" value="CN_HYDROLASE"/>
    <property type="match status" value="1"/>
</dbReference>
<dbReference type="RefSeq" id="WP_342691234.1">
    <property type="nucleotide sequence ID" value="NZ_JBCGDP010000005.1"/>
</dbReference>
<comment type="caution">
    <text evidence="2">The sequence shown here is derived from an EMBL/GenBank/DDBJ whole genome shotgun (WGS) entry which is preliminary data.</text>
</comment>
<dbReference type="Proteomes" id="UP001468798">
    <property type="component" value="Unassembled WGS sequence"/>
</dbReference>